<reference evidence="2 3" key="1">
    <citation type="submission" date="2024-02" db="EMBL/GenBank/DDBJ databases">
        <title>First draft genome assembly of two strains of Seiridium cardinale.</title>
        <authorList>
            <person name="Emiliani G."/>
            <person name="Scali E."/>
        </authorList>
    </citation>
    <scope>NUCLEOTIDE SEQUENCE [LARGE SCALE GENOMIC DNA]</scope>
    <source>
        <strain evidence="2 3">BM-138-000479</strain>
    </source>
</reference>
<dbReference type="Proteomes" id="UP001465668">
    <property type="component" value="Unassembled WGS sequence"/>
</dbReference>
<protein>
    <recommendedName>
        <fullName evidence="4">C2H2-type domain-containing protein</fullName>
    </recommendedName>
</protein>
<name>A0ABR2XKX6_9PEZI</name>
<evidence type="ECO:0000313" key="2">
    <source>
        <dbReference type="EMBL" id="KAK9774473.1"/>
    </source>
</evidence>
<proteinExistence type="predicted"/>
<comment type="caution">
    <text evidence="2">The sequence shown here is derived from an EMBL/GenBank/DDBJ whole genome shotgun (WGS) entry which is preliminary data.</text>
</comment>
<accession>A0ABR2XKX6</accession>
<organism evidence="2 3">
    <name type="scientific">Seiridium cardinale</name>
    <dbReference type="NCBI Taxonomy" id="138064"/>
    <lineage>
        <taxon>Eukaryota</taxon>
        <taxon>Fungi</taxon>
        <taxon>Dikarya</taxon>
        <taxon>Ascomycota</taxon>
        <taxon>Pezizomycotina</taxon>
        <taxon>Sordariomycetes</taxon>
        <taxon>Xylariomycetidae</taxon>
        <taxon>Amphisphaeriales</taxon>
        <taxon>Sporocadaceae</taxon>
        <taxon>Seiridium</taxon>
    </lineage>
</organism>
<feature type="region of interest" description="Disordered" evidence="1">
    <location>
        <begin position="24"/>
        <end position="66"/>
    </location>
</feature>
<keyword evidence="3" id="KW-1185">Reference proteome</keyword>
<evidence type="ECO:0008006" key="4">
    <source>
        <dbReference type="Google" id="ProtNLM"/>
    </source>
</evidence>
<sequence>MLINQSHDMDQFGAYTYYSEHISNNPQRARLPPDPSPSMSRGLSNNSNGSYSSVSTYRDSLSPATSDNTIEMSSGYYTYEDVEPNQYNYEEYSGPWYPENQAVPPGYYNTPQDDTYTTSPDALTMEVAFGDVPRRPALSVPILDSEVSNGLHYCLYTGCESTTGFKRKADLQRHYDQLHRPETQKKQFFCGYERCERSKEPFHRMDHFRDHYRDFHKEDLPRKTGEKPEWFSQKEKTVSKKWWRVLSVVWLVKRRDGTSEGSNEIAESYGDLLYARTLLATSGKAKTSPFDISPPAYIRHDEDYLTMPTTNSGFWRCSHFSGGT</sequence>
<dbReference type="EMBL" id="JARVKM010000041">
    <property type="protein sequence ID" value="KAK9774473.1"/>
    <property type="molecule type" value="Genomic_DNA"/>
</dbReference>
<evidence type="ECO:0000256" key="1">
    <source>
        <dbReference type="SAM" id="MobiDB-lite"/>
    </source>
</evidence>
<evidence type="ECO:0000313" key="3">
    <source>
        <dbReference type="Proteomes" id="UP001465668"/>
    </source>
</evidence>
<feature type="compositionally biased region" description="Polar residues" evidence="1">
    <location>
        <begin position="56"/>
        <end position="66"/>
    </location>
</feature>
<gene>
    <name evidence="2" type="ORF">SCAR479_08821</name>
</gene>
<feature type="compositionally biased region" description="Low complexity" evidence="1">
    <location>
        <begin position="38"/>
        <end position="55"/>
    </location>
</feature>